<dbReference type="InterPro" id="IPR023211">
    <property type="entry name" value="DNA_pol_palm_dom_sf"/>
</dbReference>
<feature type="domain" description="DNA-directed DNA polymerase family B multifunctional" evidence="5">
    <location>
        <begin position="2"/>
        <end position="54"/>
    </location>
</feature>
<dbReference type="Gene3D" id="3.90.1600.10">
    <property type="entry name" value="Palm domain of DNA polymerase"/>
    <property type="match status" value="1"/>
</dbReference>
<dbReference type="EC" id="2.7.7.7" evidence="1"/>
<dbReference type="GO" id="GO:0003887">
    <property type="term" value="F:DNA-directed DNA polymerase activity"/>
    <property type="evidence" value="ECO:0007669"/>
    <property type="project" value="UniProtKB-KW"/>
</dbReference>
<keyword evidence="2" id="KW-0808">Transferase</keyword>
<evidence type="ECO:0000256" key="1">
    <source>
        <dbReference type="ARBA" id="ARBA00012417"/>
    </source>
</evidence>
<evidence type="ECO:0000256" key="2">
    <source>
        <dbReference type="ARBA" id="ARBA00022679"/>
    </source>
</evidence>
<accession>Q80QX3</accession>
<evidence type="ECO:0000256" key="3">
    <source>
        <dbReference type="ARBA" id="ARBA00022695"/>
    </source>
</evidence>
<name>Q80QX3_9VIRU</name>
<dbReference type="InterPro" id="IPR006134">
    <property type="entry name" value="DNA-dir_DNA_pol_B_multi_dom"/>
</dbReference>
<protein>
    <recommendedName>
        <fullName evidence="1">DNA-directed DNA polymerase</fullName>
        <ecNumber evidence="1">2.7.7.7</ecNumber>
    </recommendedName>
</protein>
<dbReference type="SUPFAM" id="SSF56672">
    <property type="entry name" value="DNA/RNA polymerases"/>
    <property type="match status" value="1"/>
</dbReference>
<sequence>DQKVLLDITQLAIKLVCNSVYGFTEVASGRLLPEDLAAVTTRIGREMLLATRDKAH</sequence>
<organism evidence="6">
    <name type="scientific">Tilapia larvae herpesvirus</name>
    <dbReference type="NCBI Taxonomy" id="218248"/>
    <lineage>
        <taxon>Viruses</taxon>
        <taxon>Duplodnaviria</taxon>
        <taxon>Heunggongvirae</taxon>
        <taxon>Peploviricota</taxon>
        <taxon>Herviviricetes</taxon>
        <taxon>Herpesvirales</taxon>
    </lineage>
</organism>
<evidence type="ECO:0000256" key="4">
    <source>
        <dbReference type="ARBA" id="ARBA00022932"/>
    </source>
</evidence>
<dbReference type="InterPro" id="IPR043502">
    <property type="entry name" value="DNA/RNA_pol_sf"/>
</dbReference>
<dbReference type="GO" id="GO:0000166">
    <property type="term" value="F:nucleotide binding"/>
    <property type="evidence" value="ECO:0007669"/>
    <property type="project" value="InterPro"/>
</dbReference>
<keyword evidence="4" id="KW-0239">DNA-directed DNA polymerase</keyword>
<dbReference type="EMBL" id="AY178582">
    <property type="protein sequence ID" value="AAO23668.1"/>
    <property type="molecule type" value="Genomic_DNA"/>
</dbReference>
<evidence type="ECO:0000313" key="6">
    <source>
        <dbReference type="EMBL" id="AAO23668.1"/>
    </source>
</evidence>
<feature type="non-terminal residue" evidence="6">
    <location>
        <position position="56"/>
    </location>
</feature>
<proteinExistence type="predicted"/>
<reference evidence="6" key="1">
    <citation type="journal article" date="2010" name="Virology">
        <title>Viral encephalitis of tilapia larvae: primary characterization of a novel herpes-like virus.</title>
        <authorList>
            <person name="Shlapobersky M."/>
            <person name="Sinyakov M.S."/>
            <person name="Katzenellenbogen M."/>
            <person name="Sarid R."/>
            <person name="Don J."/>
            <person name="Avtalion R.R."/>
        </authorList>
    </citation>
    <scope>NUCLEOTIDE SEQUENCE</scope>
</reference>
<dbReference type="GO" id="GO:0003677">
    <property type="term" value="F:DNA binding"/>
    <property type="evidence" value="ECO:0007669"/>
    <property type="project" value="InterPro"/>
</dbReference>
<feature type="non-terminal residue" evidence="6">
    <location>
        <position position="1"/>
    </location>
</feature>
<dbReference type="Pfam" id="PF00136">
    <property type="entry name" value="DNA_pol_B"/>
    <property type="match status" value="1"/>
</dbReference>
<evidence type="ECO:0000259" key="5">
    <source>
        <dbReference type="Pfam" id="PF00136"/>
    </source>
</evidence>
<keyword evidence="3" id="KW-0548">Nucleotidyltransferase</keyword>